<dbReference type="InterPro" id="IPR036397">
    <property type="entry name" value="RNaseH_sf"/>
</dbReference>
<dbReference type="EMBL" id="BFEA01000124">
    <property type="protein sequence ID" value="GBG70013.1"/>
    <property type="molecule type" value="Genomic_DNA"/>
</dbReference>
<proteinExistence type="predicted"/>
<dbReference type="OMA" id="AGHNICR"/>
<reference evidence="6 7" key="1">
    <citation type="journal article" date="2018" name="Cell">
        <title>The Chara Genome: Secondary Complexity and Implications for Plant Terrestrialization.</title>
        <authorList>
            <person name="Nishiyama T."/>
            <person name="Sakayama H."/>
            <person name="Vries J.D."/>
            <person name="Buschmann H."/>
            <person name="Saint-Marcoux D."/>
            <person name="Ullrich K.K."/>
            <person name="Haas F.B."/>
            <person name="Vanderstraeten L."/>
            <person name="Becker D."/>
            <person name="Lang D."/>
            <person name="Vosolsobe S."/>
            <person name="Rombauts S."/>
            <person name="Wilhelmsson P.K.I."/>
            <person name="Janitza P."/>
            <person name="Kern R."/>
            <person name="Heyl A."/>
            <person name="Rumpler F."/>
            <person name="Villalobos L.I.A.C."/>
            <person name="Clay J.M."/>
            <person name="Skokan R."/>
            <person name="Toyoda A."/>
            <person name="Suzuki Y."/>
            <person name="Kagoshima H."/>
            <person name="Schijlen E."/>
            <person name="Tajeshwar N."/>
            <person name="Catarino B."/>
            <person name="Hetherington A.J."/>
            <person name="Saltykova A."/>
            <person name="Bonnot C."/>
            <person name="Breuninger H."/>
            <person name="Symeonidi A."/>
            <person name="Radhakrishnan G.V."/>
            <person name="Van Nieuwerburgh F."/>
            <person name="Deforce D."/>
            <person name="Chang C."/>
            <person name="Karol K.G."/>
            <person name="Hedrich R."/>
            <person name="Ulvskov P."/>
            <person name="Glockner G."/>
            <person name="Delwiche C.F."/>
            <person name="Petrasek J."/>
            <person name="Van de Peer Y."/>
            <person name="Friml J."/>
            <person name="Beilby M."/>
            <person name="Dolan L."/>
            <person name="Kohara Y."/>
            <person name="Sugano S."/>
            <person name="Fujiyama A."/>
            <person name="Delaux P.-M."/>
            <person name="Quint M."/>
            <person name="TheiBen G."/>
            <person name="Hagemann M."/>
            <person name="Harholt J."/>
            <person name="Dunand C."/>
            <person name="Zachgo S."/>
            <person name="Langdale J."/>
            <person name="Maumus F."/>
            <person name="Straeten D.V.D."/>
            <person name="Gould S.B."/>
            <person name="Rensing S.A."/>
        </authorList>
    </citation>
    <scope>NUCLEOTIDE SEQUENCE [LARGE SCALE GENOMIC DNA]</scope>
    <source>
        <strain evidence="6 7">S276</strain>
    </source>
</reference>
<dbReference type="OrthoDB" id="2018529at2759"/>
<keyword evidence="1" id="KW-0540">Nuclease</keyword>
<dbReference type="Proteomes" id="UP000265515">
    <property type="component" value="Unassembled WGS sequence"/>
</dbReference>
<feature type="domain" description="Exonuclease" evidence="5">
    <location>
        <begin position="79"/>
        <end position="204"/>
    </location>
</feature>
<evidence type="ECO:0000256" key="3">
    <source>
        <dbReference type="ARBA" id="ARBA00022839"/>
    </source>
</evidence>
<name>A0A388KJ67_CHABU</name>
<dbReference type="GO" id="GO:0003676">
    <property type="term" value="F:nucleic acid binding"/>
    <property type="evidence" value="ECO:0007669"/>
    <property type="project" value="InterPro"/>
</dbReference>
<sequence length="218" mass="24087">MRPDPSIDSAPGVGMRRGSSEAMAADQHCGSFHGRQQQQQQQQQQPQSQLRDEEDEPHHQLEIAFYDMQSTVPSKKGDESEPLEFSSIILAAHGLFETDSFSSLLRPSSVSLITTVSVASNGITRDAVRDAPSFDEVADTIFNVLHGRVWAGQNISKVGNARIREAFQRANRSPPEPVAVLDTQLLLQKCFGKRAAELKFNKLNRISAEASRIRRCGS</sequence>
<evidence type="ECO:0000256" key="1">
    <source>
        <dbReference type="ARBA" id="ARBA00022722"/>
    </source>
</evidence>
<evidence type="ECO:0000313" key="6">
    <source>
        <dbReference type="EMBL" id="GBG70013.1"/>
    </source>
</evidence>
<dbReference type="STRING" id="69332.A0A388KJ67"/>
<dbReference type="AlphaFoldDB" id="A0A388KJ67"/>
<keyword evidence="7" id="KW-1185">Reference proteome</keyword>
<keyword evidence="3" id="KW-0269">Exonuclease</keyword>
<feature type="compositionally biased region" description="Low complexity" evidence="4">
    <location>
        <begin position="36"/>
        <end position="49"/>
    </location>
</feature>
<dbReference type="InterPro" id="IPR012337">
    <property type="entry name" value="RNaseH-like_sf"/>
</dbReference>
<keyword evidence="2" id="KW-0378">Hydrolase</keyword>
<dbReference type="PANTHER" id="PTHR30231:SF4">
    <property type="entry name" value="PROTEIN NEN2"/>
    <property type="match status" value="1"/>
</dbReference>
<protein>
    <recommendedName>
        <fullName evidence="5">Exonuclease domain-containing protein</fullName>
    </recommendedName>
</protein>
<comment type="caution">
    <text evidence="6">The sequence shown here is derived from an EMBL/GenBank/DDBJ whole genome shotgun (WGS) entry which is preliminary data.</text>
</comment>
<evidence type="ECO:0000313" key="7">
    <source>
        <dbReference type="Proteomes" id="UP000265515"/>
    </source>
</evidence>
<dbReference type="GO" id="GO:0008408">
    <property type="term" value="F:3'-5' exonuclease activity"/>
    <property type="evidence" value="ECO:0007669"/>
    <property type="project" value="TreeGrafter"/>
</dbReference>
<dbReference type="Gene3D" id="3.30.420.10">
    <property type="entry name" value="Ribonuclease H-like superfamily/Ribonuclease H"/>
    <property type="match status" value="1"/>
</dbReference>
<organism evidence="6 7">
    <name type="scientific">Chara braunii</name>
    <name type="common">Braun's stonewort</name>
    <dbReference type="NCBI Taxonomy" id="69332"/>
    <lineage>
        <taxon>Eukaryota</taxon>
        <taxon>Viridiplantae</taxon>
        <taxon>Streptophyta</taxon>
        <taxon>Charophyceae</taxon>
        <taxon>Charales</taxon>
        <taxon>Characeae</taxon>
        <taxon>Chara</taxon>
    </lineage>
</organism>
<dbReference type="PANTHER" id="PTHR30231">
    <property type="entry name" value="DNA POLYMERASE III SUBUNIT EPSILON"/>
    <property type="match status" value="1"/>
</dbReference>
<accession>A0A388KJ67</accession>
<feature type="region of interest" description="Disordered" evidence="4">
    <location>
        <begin position="1"/>
        <end position="57"/>
    </location>
</feature>
<dbReference type="InterPro" id="IPR013520">
    <property type="entry name" value="Ribonucl_H"/>
</dbReference>
<dbReference type="Pfam" id="PF00929">
    <property type="entry name" value="RNase_T"/>
    <property type="match status" value="1"/>
</dbReference>
<dbReference type="Gramene" id="GBG70013">
    <property type="protein sequence ID" value="GBG70013"/>
    <property type="gene ID" value="CBR_g4840"/>
</dbReference>
<gene>
    <name evidence="6" type="ORF">CBR_g4840</name>
</gene>
<dbReference type="SUPFAM" id="SSF53098">
    <property type="entry name" value="Ribonuclease H-like"/>
    <property type="match status" value="1"/>
</dbReference>
<evidence type="ECO:0000256" key="2">
    <source>
        <dbReference type="ARBA" id="ARBA00022801"/>
    </source>
</evidence>
<evidence type="ECO:0000259" key="5">
    <source>
        <dbReference type="Pfam" id="PF00929"/>
    </source>
</evidence>
<evidence type="ECO:0000256" key="4">
    <source>
        <dbReference type="SAM" id="MobiDB-lite"/>
    </source>
</evidence>